<dbReference type="GO" id="GO:0003700">
    <property type="term" value="F:DNA-binding transcription factor activity"/>
    <property type="evidence" value="ECO:0007669"/>
    <property type="project" value="InterPro"/>
</dbReference>
<dbReference type="InterPro" id="IPR000847">
    <property type="entry name" value="LysR_HTH_N"/>
</dbReference>
<sequence>MDTQNLRTFLMLSKLKSFTGTAEKLFVAQSTVTNRIAELEKETGKKLFTRDKRRIQLTKEGILFQSFAKRILELEESAIQEINRTDFYKNTLRIGSANSIYECHLYSIIHSFLTSHKDISIKVILNHSQNLIEMLEDQMLDVVFSYLFYEKTGYSCIHFATDELILVTSPENKAFKKGIYKRELLEIDYLMCDLALQEAGQFIRTLFPSYYQFPFEIDNSIKLIQYLIDGMGYSFLPKSIVNSYIEKEELSYIPLMDFDAPLINSYFIYKNNDNEIKKFLELLKFYR</sequence>
<accession>A0A949TTH0</accession>
<evidence type="ECO:0000313" key="6">
    <source>
        <dbReference type="EMBL" id="MBV7272063.1"/>
    </source>
</evidence>
<dbReference type="CDD" id="cd05466">
    <property type="entry name" value="PBP2_LTTR_substrate"/>
    <property type="match status" value="1"/>
</dbReference>
<comment type="caution">
    <text evidence="6">The sequence shown here is derived from an EMBL/GenBank/DDBJ whole genome shotgun (WGS) entry which is preliminary data.</text>
</comment>
<feature type="domain" description="HTH lysR-type" evidence="5">
    <location>
        <begin position="1"/>
        <end position="58"/>
    </location>
</feature>
<evidence type="ECO:0000313" key="7">
    <source>
        <dbReference type="Proteomes" id="UP000694308"/>
    </source>
</evidence>
<keyword evidence="3" id="KW-0238">DNA-binding</keyword>
<dbReference type="Pfam" id="PF00126">
    <property type="entry name" value="HTH_1"/>
    <property type="match status" value="1"/>
</dbReference>
<evidence type="ECO:0000256" key="1">
    <source>
        <dbReference type="ARBA" id="ARBA00009437"/>
    </source>
</evidence>
<protein>
    <submittedName>
        <fullName evidence="6">LysR family transcriptional regulator</fullName>
    </submittedName>
</protein>
<name>A0A949TTH0_9CLOT</name>
<dbReference type="PANTHER" id="PTHR30126:SF64">
    <property type="entry name" value="HTH-TYPE TRANSCRIPTIONAL REGULATOR CITR"/>
    <property type="match status" value="1"/>
</dbReference>
<evidence type="ECO:0000256" key="4">
    <source>
        <dbReference type="ARBA" id="ARBA00023163"/>
    </source>
</evidence>
<dbReference type="Pfam" id="PF03466">
    <property type="entry name" value="LysR_substrate"/>
    <property type="match status" value="1"/>
</dbReference>
<dbReference type="RefSeq" id="WP_218319099.1">
    <property type="nucleotide sequence ID" value="NZ_JAEEGC010000018.1"/>
</dbReference>
<dbReference type="InterPro" id="IPR005119">
    <property type="entry name" value="LysR_subst-bd"/>
</dbReference>
<keyword evidence="7" id="KW-1185">Reference proteome</keyword>
<evidence type="ECO:0000256" key="3">
    <source>
        <dbReference type="ARBA" id="ARBA00023125"/>
    </source>
</evidence>
<proteinExistence type="inferred from homology"/>
<evidence type="ECO:0000256" key="2">
    <source>
        <dbReference type="ARBA" id="ARBA00023015"/>
    </source>
</evidence>
<gene>
    <name evidence="6" type="ORF">I6U48_03915</name>
</gene>
<organism evidence="6 7">
    <name type="scientific">Clostridium thailandense</name>
    <dbReference type="NCBI Taxonomy" id="2794346"/>
    <lineage>
        <taxon>Bacteria</taxon>
        <taxon>Bacillati</taxon>
        <taxon>Bacillota</taxon>
        <taxon>Clostridia</taxon>
        <taxon>Eubacteriales</taxon>
        <taxon>Clostridiaceae</taxon>
        <taxon>Clostridium</taxon>
    </lineage>
</organism>
<keyword evidence="2" id="KW-0805">Transcription regulation</keyword>
<evidence type="ECO:0000259" key="5">
    <source>
        <dbReference type="PROSITE" id="PS50931"/>
    </source>
</evidence>
<dbReference type="EMBL" id="JAEEGC010000018">
    <property type="protein sequence ID" value="MBV7272063.1"/>
    <property type="molecule type" value="Genomic_DNA"/>
</dbReference>
<dbReference type="Proteomes" id="UP000694308">
    <property type="component" value="Unassembled WGS sequence"/>
</dbReference>
<keyword evidence="4" id="KW-0804">Transcription</keyword>
<dbReference type="PANTHER" id="PTHR30126">
    <property type="entry name" value="HTH-TYPE TRANSCRIPTIONAL REGULATOR"/>
    <property type="match status" value="1"/>
</dbReference>
<dbReference type="AlphaFoldDB" id="A0A949TTH0"/>
<dbReference type="GO" id="GO:0000976">
    <property type="term" value="F:transcription cis-regulatory region binding"/>
    <property type="evidence" value="ECO:0007669"/>
    <property type="project" value="TreeGrafter"/>
</dbReference>
<reference evidence="6" key="1">
    <citation type="submission" date="2020-12" db="EMBL/GenBank/DDBJ databases">
        <title>Clostridium thailandense sp. nov., a novel acetogenic bacterium isolated from peat land soil in Thailand.</title>
        <authorList>
            <person name="Chaikitkaew S."/>
            <person name="Birkeland N.K."/>
        </authorList>
    </citation>
    <scope>NUCLEOTIDE SEQUENCE</scope>
    <source>
        <strain evidence="6">PL3</strain>
    </source>
</reference>
<dbReference type="PROSITE" id="PS50931">
    <property type="entry name" value="HTH_LYSR"/>
    <property type="match status" value="1"/>
</dbReference>
<comment type="similarity">
    <text evidence="1">Belongs to the LysR transcriptional regulatory family.</text>
</comment>